<proteinExistence type="predicted"/>
<reference evidence="1" key="1">
    <citation type="journal article" date="2020" name="mSystems">
        <title>Genome- and Community-Level Interaction Insights into Carbon Utilization and Element Cycling Functions of Hydrothermarchaeota in Hydrothermal Sediment.</title>
        <authorList>
            <person name="Zhou Z."/>
            <person name="Liu Y."/>
            <person name="Xu W."/>
            <person name="Pan J."/>
            <person name="Luo Z.H."/>
            <person name="Li M."/>
        </authorList>
    </citation>
    <scope>NUCLEOTIDE SEQUENCE [LARGE SCALE GENOMIC DNA]</scope>
    <source>
        <strain evidence="1">SpSt-604</strain>
    </source>
</reference>
<dbReference type="Gene3D" id="3.20.20.80">
    <property type="entry name" value="Glycosidases"/>
    <property type="match status" value="1"/>
</dbReference>
<sequence>MLNQTVFLRGVNKVEFADDPDGFWMSSTYWSDANVKTGLDIMRSWGVNVIRCHFSVELLKYNIEPNSGHPASPSPYCSISAKEAMKRFSTVCY</sequence>
<organism evidence="1">
    <name type="scientific">Fervidobacterium pennivorans</name>
    <dbReference type="NCBI Taxonomy" id="93466"/>
    <lineage>
        <taxon>Bacteria</taxon>
        <taxon>Thermotogati</taxon>
        <taxon>Thermotogota</taxon>
        <taxon>Thermotogae</taxon>
        <taxon>Thermotogales</taxon>
        <taxon>Fervidobacteriaceae</taxon>
        <taxon>Fervidobacterium</taxon>
    </lineage>
</organism>
<gene>
    <name evidence="1" type="ORF">ENT72_06415</name>
</gene>
<dbReference type="InterPro" id="IPR017853">
    <property type="entry name" value="GH"/>
</dbReference>
<dbReference type="AlphaFoldDB" id="A0A7C4W4J2"/>
<accession>A0A7C4W4J2</accession>
<dbReference type="SUPFAM" id="SSF51445">
    <property type="entry name" value="(Trans)glycosidases"/>
    <property type="match status" value="1"/>
</dbReference>
<dbReference type="EMBL" id="DSZT01000203">
    <property type="protein sequence ID" value="HGU42528.1"/>
    <property type="molecule type" value="Genomic_DNA"/>
</dbReference>
<comment type="caution">
    <text evidence="1">The sequence shown here is derived from an EMBL/GenBank/DDBJ whole genome shotgun (WGS) entry which is preliminary data.</text>
</comment>
<name>A0A7C4W4J2_FERPE</name>
<evidence type="ECO:0000313" key="1">
    <source>
        <dbReference type="EMBL" id="HGU42528.1"/>
    </source>
</evidence>
<protein>
    <submittedName>
        <fullName evidence="1">Uncharacterized protein</fullName>
    </submittedName>
</protein>